<dbReference type="Gene3D" id="1.20.120.560">
    <property type="entry name" value="alix/aip1 in complex with the ypdl late domain"/>
    <property type="match status" value="1"/>
</dbReference>
<comment type="caution">
    <text evidence="2">The sequence shown here is derived from an EMBL/GenBank/DDBJ whole genome shotgun (WGS) entry which is preliminary data.</text>
</comment>
<dbReference type="Proteomes" id="UP000714275">
    <property type="component" value="Unassembled WGS sequence"/>
</dbReference>
<keyword evidence="3" id="KW-1185">Reference proteome</keyword>
<feature type="domain" description="ALIX V-shaped" evidence="1">
    <location>
        <begin position="8"/>
        <end position="99"/>
    </location>
</feature>
<dbReference type="OrthoDB" id="2141925at2759"/>
<dbReference type="InterPro" id="IPR025304">
    <property type="entry name" value="ALIX_V_dom"/>
</dbReference>
<feature type="non-terminal residue" evidence="2">
    <location>
        <position position="112"/>
    </location>
</feature>
<reference evidence="2" key="1">
    <citation type="journal article" date="2020" name="New Phytol.">
        <title>Comparative genomics reveals dynamic genome evolution in host specialist ectomycorrhizal fungi.</title>
        <authorList>
            <person name="Lofgren L.A."/>
            <person name="Nguyen N.H."/>
            <person name="Vilgalys R."/>
            <person name="Ruytinx J."/>
            <person name="Liao H.L."/>
            <person name="Branco S."/>
            <person name="Kuo A."/>
            <person name="LaButti K."/>
            <person name="Lipzen A."/>
            <person name="Andreopoulos W."/>
            <person name="Pangilinan J."/>
            <person name="Riley R."/>
            <person name="Hundley H."/>
            <person name="Na H."/>
            <person name="Barry K."/>
            <person name="Grigoriev I.V."/>
            <person name="Stajich J.E."/>
            <person name="Kennedy P.G."/>
        </authorList>
    </citation>
    <scope>NUCLEOTIDE SEQUENCE</scope>
    <source>
        <strain evidence="2">DOB743</strain>
    </source>
</reference>
<protein>
    <submittedName>
        <fullName evidence="2">ALIX V-shaped domain binding to HIV-domain-containing protein</fullName>
    </submittedName>
</protein>
<dbReference type="Pfam" id="PF13949">
    <property type="entry name" value="ALIX_LYPXL_bnd"/>
    <property type="match status" value="1"/>
</dbReference>
<evidence type="ECO:0000259" key="1">
    <source>
        <dbReference type="Pfam" id="PF13949"/>
    </source>
</evidence>
<dbReference type="EMBL" id="JABBWD010000017">
    <property type="protein sequence ID" value="KAG1778068.1"/>
    <property type="molecule type" value="Genomic_DNA"/>
</dbReference>
<proteinExistence type="predicted"/>
<evidence type="ECO:0000313" key="3">
    <source>
        <dbReference type="Proteomes" id="UP000714275"/>
    </source>
</evidence>
<evidence type="ECO:0000313" key="2">
    <source>
        <dbReference type="EMBL" id="KAG1778068.1"/>
    </source>
</evidence>
<accession>A0A9P7D3T3</accession>
<gene>
    <name evidence="2" type="ORF">EV702DRAFT_926681</name>
</gene>
<organism evidence="2 3">
    <name type="scientific">Suillus placidus</name>
    <dbReference type="NCBI Taxonomy" id="48579"/>
    <lineage>
        <taxon>Eukaryota</taxon>
        <taxon>Fungi</taxon>
        <taxon>Dikarya</taxon>
        <taxon>Basidiomycota</taxon>
        <taxon>Agaricomycotina</taxon>
        <taxon>Agaricomycetes</taxon>
        <taxon>Agaricomycetidae</taxon>
        <taxon>Boletales</taxon>
        <taxon>Suillineae</taxon>
        <taxon>Suillaceae</taxon>
        <taxon>Suillus</taxon>
    </lineage>
</organism>
<feature type="non-terminal residue" evidence="2">
    <location>
        <position position="1"/>
    </location>
</feature>
<dbReference type="AlphaFoldDB" id="A0A9P7D3T3"/>
<name>A0A9P7D3T3_9AGAM</name>
<sequence>EKEQVRIGQYTTEIEERLGRLKKIAYERGEVLKELKDKIQADNISHLLLLNCHNPGAKQLLFVAELEKFQTYQQCLGTTVHNQQAVLQEIQGLWKNLRDLAGRGPGAKKWDE</sequence>